<keyword evidence="2" id="KW-1185">Reference proteome</keyword>
<proteinExistence type="predicted"/>
<name>A0ABV3V7B3_9MYCO</name>
<dbReference type="RefSeq" id="WP_368572347.1">
    <property type="nucleotide sequence ID" value="NZ_JBDLOU010000003.1"/>
</dbReference>
<dbReference type="Proteomes" id="UP001558474">
    <property type="component" value="Unassembled WGS sequence"/>
</dbReference>
<evidence type="ECO:0000313" key="1">
    <source>
        <dbReference type="EMBL" id="MEX3737057.1"/>
    </source>
</evidence>
<protein>
    <recommendedName>
        <fullName evidence="3">Transposase</fullName>
    </recommendedName>
</protein>
<accession>A0ABV3V7B3</accession>
<evidence type="ECO:0000313" key="2">
    <source>
        <dbReference type="Proteomes" id="UP001558474"/>
    </source>
</evidence>
<comment type="caution">
    <text evidence="1">The sequence shown here is derived from an EMBL/GenBank/DDBJ whole genome shotgun (WGS) entry which is preliminary data.</text>
</comment>
<evidence type="ECO:0008006" key="3">
    <source>
        <dbReference type="Google" id="ProtNLM"/>
    </source>
</evidence>
<gene>
    <name evidence="1" type="ORF">ABFW12_02295</name>
</gene>
<sequence>MAGEELDRFALVDWERSACLCDVGMPGYSLAVCVTATGDGVLWMVSLDELDARHPRQGNGNQAHEQVGRLPAVWRRRILGDPRCGAPTTAGRPCRTRVANQGEVCGVHRRPRCSGCGQIMLHQSGGWGCFGCHPDRHWTPQQRTDGGSELAR</sequence>
<reference evidence="1 2" key="1">
    <citation type="submission" date="2024-04" db="EMBL/GenBank/DDBJ databases">
        <title>Genomic Markers of Mycobacteria.</title>
        <authorList>
            <person name="Soliman M.S."/>
            <person name="Elkholy A."/>
            <person name="Soliman N.S."/>
            <person name="Abbas A."/>
            <person name="Khayrat S."/>
            <person name="Shawky S."/>
        </authorList>
    </citation>
    <scope>NUCLEOTIDE SEQUENCE [LARGE SCALE GENOMIC DNA]</scope>
    <source>
        <strain evidence="1 2">Egy-CU-AM5</strain>
    </source>
</reference>
<dbReference type="EMBL" id="JBDLOU010000003">
    <property type="protein sequence ID" value="MEX3737057.1"/>
    <property type="molecule type" value="Genomic_DNA"/>
</dbReference>
<organism evidence="1 2">
    <name type="scientific">Mycolicibacterium porcinum</name>
    <dbReference type="NCBI Taxonomy" id="39693"/>
    <lineage>
        <taxon>Bacteria</taxon>
        <taxon>Bacillati</taxon>
        <taxon>Actinomycetota</taxon>
        <taxon>Actinomycetes</taxon>
        <taxon>Mycobacteriales</taxon>
        <taxon>Mycobacteriaceae</taxon>
        <taxon>Mycolicibacterium</taxon>
    </lineage>
</organism>